<keyword evidence="4 6" id="KW-0274">FAD</keyword>
<comment type="cofactor">
    <cofactor evidence="1 6">
        <name>FAD</name>
        <dbReference type="ChEBI" id="CHEBI:57692"/>
    </cofactor>
</comment>
<keyword evidence="5 6" id="KW-0560">Oxidoreductase</keyword>
<proteinExistence type="inferred from homology"/>
<dbReference type="Gene3D" id="3.20.20.220">
    <property type="match status" value="1"/>
</dbReference>
<comment type="pathway">
    <text evidence="2 6">One-carbon metabolism; tetrahydrofolate interconversion.</text>
</comment>
<keyword evidence="8" id="KW-1185">Reference proteome</keyword>
<gene>
    <name evidence="7" type="ORF">CIGN_0812</name>
</gene>
<dbReference type="UniPathway" id="UPA00193"/>
<dbReference type="GO" id="GO:0004489">
    <property type="term" value="F:methylenetetrahydrofolate reductase [NAD(P)H] activity"/>
    <property type="evidence" value="ECO:0007669"/>
    <property type="project" value="InterPro"/>
</dbReference>
<evidence type="ECO:0000313" key="8">
    <source>
        <dbReference type="Proteomes" id="UP000194309"/>
    </source>
</evidence>
<dbReference type="STRING" id="1660064.CIGN_0812"/>
<dbReference type="EMBL" id="CP018788">
    <property type="protein sequence ID" value="ARQ99101.1"/>
    <property type="molecule type" value="Genomic_DNA"/>
</dbReference>
<comment type="similarity">
    <text evidence="6">Belongs to the methylenetetrahydrofolate reductase family.</text>
</comment>
<dbReference type="KEGG" id="cdev:CIGN_0812"/>
<name>A0A1X9SS94_9BACT</name>
<evidence type="ECO:0000256" key="1">
    <source>
        <dbReference type="ARBA" id="ARBA00001974"/>
    </source>
</evidence>
<dbReference type="GO" id="GO:0006555">
    <property type="term" value="P:methionine metabolic process"/>
    <property type="evidence" value="ECO:0007669"/>
    <property type="project" value="InterPro"/>
</dbReference>
<protein>
    <recommendedName>
        <fullName evidence="6">Methylenetetrahydrofolate reductase</fullName>
    </recommendedName>
</protein>
<keyword evidence="3 6" id="KW-0285">Flavoprotein</keyword>
<sequence length="316" mass="35667">MLKNKIKQGKSGIVLYGLTPPKISLSHDEAKEIALRQLSRLDGIKIDGLVIYDLQDESNRNSSNRTFEFVHTIKPEIYAKDYLQNRYEAVIYKAIGNYNEAEFKEFLQTHSDAISVFVGASSAIDTPKLSLNDAYKMKKEIANDLTLGGICIPERHTKKHDEDLRVASKRVKGCEFFITQAVYDIETAKRFLDDFAALGIRNTPIIFTFTPCGNIKTFEFMQWLGISVSELSRHRIFDSDDALESSVKLSLDMFEFLYKYGLAKGVSVGANIESISTRKVEIDASIRLLKGIIAIIENHSLENTKSKIQSASKFDE</sequence>
<evidence type="ECO:0000256" key="4">
    <source>
        <dbReference type="ARBA" id="ARBA00022827"/>
    </source>
</evidence>
<reference evidence="7 8" key="1">
    <citation type="journal article" date="2017" name="Genome Biol. Evol.">
        <title>Comparative Genomic Analysis Identifies a Campylobacter Clade Deficient in Selenium Metabolism.</title>
        <authorList>
            <person name="Miller W.G."/>
            <person name="Yee E."/>
            <person name="Lopes B.S."/>
            <person name="Chapman M.H."/>
            <person name="Huynh S."/>
            <person name="Bono J.L."/>
            <person name="Parker C.T."/>
            <person name="Strachan N.J.C."/>
            <person name="Forbes K.J."/>
        </authorList>
    </citation>
    <scope>NUCLEOTIDE SEQUENCE [LARGE SCALE GENOMIC DNA]</scope>
    <source>
        <strain evidence="7 8">NCTC 13003</strain>
    </source>
</reference>
<evidence type="ECO:0000256" key="2">
    <source>
        <dbReference type="ARBA" id="ARBA00004777"/>
    </source>
</evidence>
<dbReference type="Pfam" id="PF02219">
    <property type="entry name" value="MTHFR"/>
    <property type="match status" value="1"/>
</dbReference>
<dbReference type="Proteomes" id="UP000194309">
    <property type="component" value="Chromosome"/>
</dbReference>
<evidence type="ECO:0000313" key="7">
    <source>
        <dbReference type="EMBL" id="ARQ99101.1"/>
    </source>
</evidence>
<dbReference type="InterPro" id="IPR029041">
    <property type="entry name" value="FAD-linked_oxidoreductase-like"/>
</dbReference>
<dbReference type="AlphaFoldDB" id="A0A1X9SS94"/>
<organism evidence="7 8">
    <name type="scientific">Campylobacter devanensis</name>
    <dbReference type="NCBI Taxonomy" id="3161138"/>
    <lineage>
        <taxon>Bacteria</taxon>
        <taxon>Pseudomonadati</taxon>
        <taxon>Campylobacterota</taxon>
        <taxon>Epsilonproteobacteria</taxon>
        <taxon>Campylobacterales</taxon>
        <taxon>Campylobacteraceae</taxon>
        <taxon>Campylobacter</taxon>
    </lineage>
</organism>
<dbReference type="GO" id="GO:0035999">
    <property type="term" value="P:tetrahydrofolate interconversion"/>
    <property type="evidence" value="ECO:0007669"/>
    <property type="project" value="UniProtKB-UniPathway"/>
</dbReference>
<evidence type="ECO:0000256" key="6">
    <source>
        <dbReference type="RuleBase" id="RU003862"/>
    </source>
</evidence>
<accession>A0A1X9SS94</accession>
<dbReference type="OrthoDB" id="4367389at2"/>
<evidence type="ECO:0000256" key="5">
    <source>
        <dbReference type="ARBA" id="ARBA00023002"/>
    </source>
</evidence>
<evidence type="ECO:0000256" key="3">
    <source>
        <dbReference type="ARBA" id="ARBA00022630"/>
    </source>
</evidence>
<dbReference type="SUPFAM" id="SSF51730">
    <property type="entry name" value="FAD-linked oxidoreductase"/>
    <property type="match status" value="1"/>
</dbReference>
<accession>A0A381D9C1</accession>
<dbReference type="InterPro" id="IPR003171">
    <property type="entry name" value="Mehydrof_redctse-like"/>
</dbReference>